<dbReference type="InterPro" id="IPR034964">
    <property type="entry name" value="LS"/>
</dbReference>
<dbReference type="GO" id="GO:0009231">
    <property type="term" value="P:riboflavin biosynthetic process"/>
    <property type="evidence" value="ECO:0007669"/>
    <property type="project" value="UniProtKB-UniRule"/>
</dbReference>
<feature type="binding site" evidence="7">
    <location>
        <position position="109"/>
    </location>
    <ligand>
        <name>5-amino-6-(D-ribitylamino)uracil</name>
        <dbReference type="ChEBI" id="CHEBI:15934"/>
    </ligand>
</feature>
<reference evidence="8 9" key="1">
    <citation type="submission" date="2017-03" db="EMBL/GenBank/DDBJ databases">
        <authorList>
            <person name="Afonso C.L."/>
            <person name="Miller P.J."/>
            <person name="Scott M.A."/>
            <person name="Spackman E."/>
            <person name="Goraichik I."/>
            <person name="Dimitrov K.M."/>
            <person name="Suarez D.L."/>
            <person name="Swayne D.E."/>
        </authorList>
    </citation>
    <scope>NUCLEOTIDE SEQUENCE [LARGE SCALE GENOMIC DNA]</scope>
    <source>
        <strain evidence="8 9">CECT 7691</strain>
    </source>
</reference>
<evidence type="ECO:0000313" key="8">
    <source>
        <dbReference type="EMBL" id="SLN44924.1"/>
    </source>
</evidence>
<dbReference type="InterPro" id="IPR036467">
    <property type="entry name" value="LS/RS_sf"/>
</dbReference>
<dbReference type="HAMAP" id="MF_00178">
    <property type="entry name" value="Lumazine_synth"/>
    <property type="match status" value="1"/>
</dbReference>
<comment type="catalytic activity">
    <reaction evidence="6 7">
        <text>(2S)-2-hydroxy-3-oxobutyl phosphate + 5-amino-6-(D-ribitylamino)uracil = 6,7-dimethyl-8-(1-D-ribityl)lumazine + phosphate + 2 H2O + H(+)</text>
        <dbReference type="Rhea" id="RHEA:26152"/>
        <dbReference type="ChEBI" id="CHEBI:15377"/>
        <dbReference type="ChEBI" id="CHEBI:15378"/>
        <dbReference type="ChEBI" id="CHEBI:15934"/>
        <dbReference type="ChEBI" id="CHEBI:43474"/>
        <dbReference type="ChEBI" id="CHEBI:58201"/>
        <dbReference type="ChEBI" id="CHEBI:58830"/>
        <dbReference type="EC" id="2.5.1.78"/>
    </reaction>
</comment>
<dbReference type="InParanoid" id="A0A1Y5SP10"/>
<dbReference type="GO" id="GO:0000906">
    <property type="term" value="F:6,7-dimethyl-8-ribityllumazine synthase activity"/>
    <property type="evidence" value="ECO:0007669"/>
    <property type="project" value="UniProtKB-UniRule"/>
</dbReference>
<evidence type="ECO:0000256" key="5">
    <source>
        <dbReference type="ARBA" id="ARBA00022679"/>
    </source>
</evidence>
<evidence type="ECO:0000256" key="7">
    <source>
        <dbReference type="HAMAP-Rule" id="MF_00178"/>
    </source>
</evidence>
<dbReference type="CDD" id="cd09209">
    <property type="entry name" value="Lumazine_synthase-I"/>
    <property type="match status" value="1"/>
</dbReference>
<keyword evidence="5 7" id="KW-0808">Transferase</keyword>
<dbReference type="AlphaFoldDB" id="A0A1Y5SP10"/>
<dbReference type="FunCoup" id="A0A1Y5SP10">
    <property type="interactions" value="584"/>
</dbReference>
<evidence type="ECO:0000256" key="4">
    <source>
        <dbReference type="ARBA" id="ARBA00022619"/>
    </source>
</evidence>
<dbReference type="OrthoDB" id="9809709at2"/>
<evidence type="ECO:0000256" key="1">
    <source>
        <dbReference type="ARBA" id="ARBA00004917"/>
    </source>
</evidence>
<dbReference type="UniPathway" id="UPA00275">
    <property type="reaction ID" value="UER00404"/>
</dbReference>
<feature type="binding site" evidence="7">
    <location>
        <position position="123"/>
    </location>
    <ligand>
        <name>(2S)-2-hydroxy-3-oxobutyl phosphate</name>
        <dbReference type="ChEBI" id="CHEBI:58830"/>
    </ligand>
</feature>
<dbReference type="GO" id="GO:0009349">
    <property type="term" value="C:riboflavin synthase complex"/>
    <property type="evidence" value="ECO:0007669"/>
    <property type="project" value="UniProtKB-UniRule"/>
</dbReference>
<feature type="binding site" evidence="7">
    <location>
        <begin position="45"/>
        <end position="47"/>
    </location>
    <ligand>
        <name>5-amino-6-(D-ribitylamino)uracil</name>
        <dbReference type="ChEBI" id="CHEBI:15934"/>
    </ligand>
</feature>
<dbReference type="PANTHER" id="PTHR21058">
    <property type="entry name" value="6,7-DIMETHYL-8-RIBITYLLUMAZINE SYNTHASE DMRL SYNTHASE LUMAZINE SYNTHASE"/>
    <property type="match status" value="1"/>
</dbReference>
<dbReference type="InterPro" id="IPR002180">
    <property type="entry name" value="LS/RS"/>
</dbReference>
<proteinExistence type="inferred from homology"/>
<dbReference type="NCBIfam" id="TIGR00114">
    <property type="entry name" value="lumazine-synth"/>
    <property type="match status" value="1"/>
</dbReference>
<evidence type="ECO:0000256" key="2">
    <source>
        <dbReference type="ARBA" id="ARBA00007424"/>
    </source>
</evidence>
<comment type="function">
    <text evidence="7">Catalyzes the formation of 6,7-dimethyl-8-ribityllumazine by condensation of 5-amino-6-(D-ribitylamino)uracil with 3,4-dihydroxy-2-butanone 4-phosphate. This is the penultimate step in the biosynthesis of riboflavin.</text>
</comment>
<evidence type="ECO:0000256" key="6">
    <source>
        <dbReference type="ARBA" id="ARBA00048785"/>
    </source>
</evidence>
<evidence type="ECO:0000256" key="3">
    <source>
        <dbReference type="ARBA" id="ARBA00012664"/>
    </source>
</evidence>
<protein>
    <recommendedName>
        <fullName evidence="3 7">6,7-dimethyl-8-ribityllumazine synthase</fullName>
        <shortName evidence="7">DMRL synthase</shortName>
        <shortName evidence="7">LS</shortName>
        <shortName evidence="7">Lumazine synthase</shortName>
        <ecNumber evidence="3 7">2.5.1.78</ecNumber>
    </recommendedName>
</protein>
<name>A0A1Y5SP10_9PROT</name>
<dbReference type="EC" id="2.5.1.78" evidence="3 7"/>
<feature type="binding site" evidence="7">
    <location>
        <begin position="76"/>
        <end position="78"/>
    </location>
    <ligand>
        <name>5-amino-6-(D-ribitylamino)uracil</name>
        <dbReference type="ChEBI" id="CHEBI:15934"/>
    </ligand>
</feature>
<keyword evidence="4 7" id="KW-0686">Riboflavin biosynthesis</keyword>
<feature type="binding site" evidence="7">
    <location>
        <position position="14"/>
    </location>
    <ligand>
        <name>5-amino-6-(D-ribitylamino)uracil</name>
        <dbReference type="ChEBI" id="CHEBI:15934"/>
    </ligand>
</feature>
<evidence type="ECO:0000313" key="9">
    <source>
        <dbReference type="Proteomes" id="UP000193200"/>
    </source>
</evidence>
<dbReference type="GO" id="GO:0005829">
    <property type="term" value="C:cytosol"/>
    <property type="evidence" value="ECO:0007669"/>
    <property type="project" value="TreeGrafter"/>
</dbReference>
<dbReference type="NCBIfam" id="NF000814">
    <property type="entry name" value="PRK00061.2-2"/>
    <property type="match status" value="1"/>
</dbReference>
<comment type="similarity">
    <text evidence="2 7">Belongs to the DMRL synthase family.</text>
</comment>
<dbReference type="PANTHER" id="PTHR21058:SF0">
    <property type="entry name" value="6,7-DIMETHYL-8-RIBITYLLUMAZINE SYNTHASE"/>
    <property type="match status" value="1"/>
</dbReference>
<organism evidence="8 9">
    <name type="scientific">Oceanibacterium hippocampi</name>
    <dbReference type="NCBI Taxonomy" id="745714"/>
    <lineage>
        <taxon>Bacteria</taxon>
        <taxon>Pseudomonadati</taxon>
        <taxon>Pseudomonadota</taxon>
        <taxon>Alphaproteobacteria</taxon>
        <taxon>Sneathiellales</taxon>
        <taxon>Sneathiellaceae</taxon>
        <taxon>Oceanibacterium</taxon>
    </lineage>
</organism>
<comment type="pathway">
    <text evidence="1 7">Cofactor biosynthesis; riboflavin biosynthesis; riboflavin from 2-hydroxy-3-oxobutyl phosphate and 5-amino-6-(D-ribitylamino)uracil: step 1/2.</text>
</comment>
<gene>
    <name evidence="8" type="primary">ribH1</name>
    <name evidence="7" type="synonym">ribH</name>
    <name evidence="8" type="ORF">OCH7691_01915</name>
</gene>
<feature type="active site" description="Proton donor" evidence="7">
    <location>
        <position position="84"/>
    </location>
</feature>
<dbReference type="RefSeq" id="WP_085883136.1">
    <property type="nucleotide sequence ID" value="NZ_FWFR01000001.1"/>
</dbReference>
<dbReference type="EMBL" id="FWFR01000001">
    <property type="protein sequence ID" value="SLN44924.1"/>
    <property type="molecule type" value="Genomic_DNA"/>
</dbReference>
<accession>A0A1Y5SP10</accession>
<dbReference type="Pfam" id="PF00885">
    <property type="entry name" value="DMRL_synthase"/>
    <property type="match status" value="1"/>
</dbReference>
<dbReference type="Proteomes" id="UP000193200">
    <property type="component" value="Unassembled WGS sequence"/>
</dbReference>
<dbReference type="SUPFAM" id="SSF52121">
    <property type="entry name" value="Lumazine synthase"/>
    <property type="match status" value="1"/>
</dbReference>
<keyword evidence="9" id="KW-1185">Reference proteome</keyword>
<feature type="binding site" evidence="7">
    <location>
        <begin position="81"/>
        <end position="82"/>
    </location>
    <ligand>
        <name>(2S)-2-hydroxy-3-oxobutyl phosphate</name>
        <dbReference type="ChEBI" id="CHEBI:58830"/>
    </ligand>
</feature>
<dbReference type="Gene3D" id="3.40.50.960">
    <property type="entry name" value="Lumazine/riboflavin synthase"/>
    <property type="match status" value="1"/>
</dbReference>
<sequence>MADAPHILIVEARYYDDISDALLAGAQQALAEAGATTEVITVPGALEIPAVVRFAIRAMDLVGGRRRYDGYVALGCVIRGETSHYDIVAGESARGLQELALNFSIAIGNGIITVENSDQAWARAAVDRGNKGGFAANATLAMLDVKRRLGLFPR</sequence>